<evidence type="ECO:0000259" key="6">
    <source>
        <dbReference type="PROSITE" id="PS50893"/>
    </source>
</evidence>
<gene>
    <name evidence="7" type="primary">drrA_2</name>
    <name evidence="7" type="ORF">MBBTH_20320</name>
</gene>
<dbReference type="PANTHER" id="PTHR42711">
    <property type="entry name" value="ABC TRANSPORTER ATP-BINDING PROTEIN"/>
    <property type="match status" value="1"/>
</dbReference>
<dbReference type="OrthoDB" id="31298at2157"/>
<accession>A0A315XJK3</accession>
<dbReference type="AlphaFoldDB" id="A0A315XJK3"/>
<evidence type="ECO:0000313" key="7">
    <source>
        <dbReference type="EMBL" id="PWB84888.1"/>
    </source>
</evidence>
<dbReference type="EMBL" id="MZGS01000029">
    <property type="protein sequence ID" value="PWB84888.1"/>
    <property type="molecule type" value="Genomic_DNA"/>
</dbReference>
<evidence type="ECO:0000313" key="8">
    <source>
        <dbReference type="Proteomes" id="UP000251717"/>
    </source>
</evidence>
<dbReference type="Pfam" id="PF00005">
    <property type="entry name" value="ABC_tran"/>
    <property type="match status" value="1"/>
</dbReference>
<organism evidence="7 8">
    <name type="scientific">Methanobrevibacter thaueri</name>
    <dbReference type="NCBI Taxonomy" id="190975"/>
    <lineage>
        <taxon>Archaea</taxon>
        <taxon>Methanobacteriati</taxon>
        <taxon>Methanobacteriota</taxon>
        <taxon>Methanomada group</taxon>
        <taxon>Methanobacteria</taxon>
        <taxon>Methanobacteriales</taxon>
        <taxon>Methanobacteriaceae</taxon>
        <taxon>Methanobrevibacter</taxon>
    </lineage>
</organism>
<dbReference type="PANTHER" id="PTHR42711:SF5">
    <property type="entry name" value="ABC TRANSPORTER ATP-BINDING PROTEIN NATA"/>
    <property type="match status" value="1"/>
</dbReference>
<dbReference type="GO" id="GO:0043215">
    <property type="term" value="P:daunorubicin transport"/>
    <property type="evidence" value="ECO:0007669"/>
    <property type="project" value="InterPro"/>
</dbReference>
<dbReference type="PROSITE" id="PS50893">
    <property type="entry name" value="ABC_TRANSPORTER_2"/>
    <property type="match status" value="1"/>
</dbReference>
<dbReference type="Gene3D" id="3.40.50.300">
    <property type="entry name" value="P-loop containing nucleotide triphosphate hydrolases"/>
    <property type="match status" value="1"/>
</dbReference>
<keyword evidence="3" id="KW-0547">Nucleotide-binding</keyword>
<keyword evidence="7" id="KW-0378">Hydrolase</keyword>
<sequence length="349" mass="38822">MKNAIETQNLTKVYNNNFTAVNSLNLEIPDKTIFGMLGPNGAGKTTTIKMLTCLIQPTSGKATVGGYDVQKNPDEVRNLLGMVPQQVSLYKDLTVMENSQMCADYYGVPKDERDSRIEDLMELVDIEYARDKRVGQLSGGQKQKASLVASLVHRPDILFLDEPTIGLDPTTKRTLWDLIRELNDDGHTIILCSHDMHEVDMLCDNVGIINTGNLVAYDTPQGLKDSLLEENRRELTEALSQVHSESEDSTSKMEDLESLSLRKMSFLLQDHDEGIISSLQSNETVKDFEIAHNGRITLKIDAFDGMAVYNIMKDVISSGGIIKSIFTEEPSLEDVFIKATAEVDEDARA</sequence>
<proteinExistence type="inferred from homology"/>
<dbReference type="GO" id="GO:0005524">
    <property type="term" value="F:ATP binding"/>
    <property type="evidence" value="ECO:0007669"/>
    <property type="project" value="UniProtKB-KW"/>
</dbReference>
<dbReference type="NCBIfam" id="TIGR01188">
    <property type="entry name" value="drrA"/>
    <property type="match status" value="1"/>
</dbReference>
<feature type="domain" description="ABC transporter" evidence="6">
    <location>
        <begin position="5"/>
        <end position="236"/>
    </location>
</feature>
<evidence type="ECO:0000256" key="4">
    <source>
        <dbReference type="ARBA" id="ARBA00022840"/>
    </source>
</evidence>
<comment type="subcellular location">
    <subcellularLocation>
        <location evidence="1">Cell membrane</location>
        <topology evidence="1">Peripheral membrane protein</topology>
        <orientation evidence="1">Cytoplasmic side</orientation>
    </subcellularLocation>
</comment>
<dbReference type="InterPro" id="IPR017871">
    <property type="entry name" value="ABC_transporter-like_CS"/>
</dbReference>
<dbReference type="GO" id="GO:0016887">
    <property type="term" value="F:ATP hydrolysis activity"/>
    <property type="evidence" value="ECO:0007669"/>
    <property type="project" value="InterPro"/>
</dbReference>
<dbReference type="InterPro" id="IPR050763">
    <property type="entry name" value="ABC_transporter_ATP-binding"/>
</dbReference>
<keyword evidence="2" id="KW-0813">Transport</keyword>
<comment type="similarity">
    <text evidence="5">Belongs to the ABC transporter superfamily. Drug exporter-1 (DrugE1) (TC 3.A.1.105) family.</text>
</comment>
<dbReference type="Proteomes" id="UP000251717">
    <property type="component" value="Unassembled WGS sequence"/>
</dbReference>
<protein>
    <submittedName>
        <fullName evidence="7">Daunorubicin/doxorubicin resistance ATP-binding protein DrrA</fullName>
        <ecNumber evidence="7">3.6.3.-</ecNumber>
    </submittedName>
</protein>
<dbReference type="RefSeq" id="WP_116592913.1">
    <property type="nucleotide sequence ID" value="NZ_MZGS01000029.1"/>
</dbReference>
<dbReference type="InterPro" id="IPR003593">
    <property type="entry name" value="AAA+_ATPase"/>
</dbReference>
<keyword evidence="8" id="KW-1185">Reference proteome</keyword>
<evidence type="ECO:0000256" key="1">
    <source>
        <dbReference type="ARBA" id="ARBA00004413"/>
    </source>
</evidence>
<evidence type="ECO:0000256" key="3">
    <source>
        <dbReference type="ARBA" id="ARBA00022741"/>
    </source>
</evidence>
<reference evidence="7 8" key="1">
    <citation type="submission" date="2017-03" db="EMBL/GenBank/DDBJ databases">
        <title>Genome sequence of Methanobrevibacter thaueri.</title>
        <authorList>
            <person name="Poehlein A."/>
            <person name="Seedorf H."/>
            <person name="Daniel R."/>
        </authorList>
    </citation>
    <scope>NUCLEOTIDE SEQUENCE [LARGE SCALE GENOMIC DNA]</scope>
    <source>
        <strain evidence="7 8">DSM 11995</strain>
    </source>
</reference>
<dbReference type="SUPFAM" id="SSF52540">
    <property type="entry name" value="P-loop containing nucleoside triphosphate hydrolases"/>
    <property type="match status" value="1"/>
</dbReference>
<evidence type="ECO:0000256" key="2">
    <source>
        <dbReference type="ARBA" id="ARBA00022448"/>
    </source>
</evidence>
<evidence type="ECO:0000256" key="5">
    <source>
        <dbReference type="ARBA" id="ARBA00049985"/>
    </source>
</evidence>
<dbReference type="InterPro" id="IPR003439">
    <property type="entry name" value="ABC_transporter-like_ATP-bd"/>
</dbReference>
<dbReference type="PROSITE" id="PS00211">
    <property type="entry name" value="ABC_TRANSPORTER_1"/>
    <property type="match status" value="1"/>
</dbReference>
<dbReference type="InterPro" id="IPR027417">
    <property type="entry name" value="P-loop_NTPase"/>
</dbReference>
<keyword evidence="4 7" id="KW-0067">ATP-binding</keyword>
<dbReference type="GO" id="GO:0005886">
    <property type="term" value="C:plasma membrane"/>
    <property type="evidence" value="ECO:0007669"/>
    <property type="project" value="UniProtKB-SubCell"/>
</dbReference>
<dbReference type="EC" id="3.6.3.-" evidence="7"/>
<comment type="caution">
    <text evidence="7">The sequence shown here is derived from an EMBL/GenBank/DDBJ whole genome shotgun (WGS) entry which is preliminary data.</text>
</comment>
<name>A0A315XJK3_9EURY</name>
<dbReference type="GO" id="GO:1900753">
    <property type="term" value="P:doxorubicin transport"/>
    <property type="evidence" value="ECO:0007669"/>
    <property type="project" value="InterPro"/>
</dbReference>
<dbReference type="SMART" id="SM00382">
    <property type="entry name" value="AAA"/>
    <property type="match status" value="1"/>
</dbReference>
<dbReference type="InterPro" id="IPR005894">
    <property type="entry name" value="DrrA"/>
</dbReference>